<comment type="subunit">
    <text evidence="3">The complex is composed of two ATP-binding proteins (HrtA), two transmembrane proteins (HrtB) and a solute-binding protein.</text>
</comment>
<keyword evidence="7 11" id="KW-0812">Transmembrane</keyword>
<feature type="domain" description="ABC3 transporter permease C-terminal" evidence="12">
    <location>
        <begin position="236"/>
        <end position="347"/>
    </location>
</feature>
<feature type="transmembrane region" description="Helical" evidence="11">
    <location>
        <begin position="285"/>
        <end position="307"/>
    </location>
</feature>
<keyword evidence="14" id="KW-1185">Reference proteome</keyword>
<evidence type="ECO:0000256" key="8">
    <source>
        <dbReference type="ARBA" id="ARBA00022989"/>
    </source>
</evidence>
<dbReference type="RefSeq" id="WP_057820782.1">
    <property type="nucleotide sequence ID" value="NZ_AZEC01000008.1"/>
</dbReference>
<dbReference type="EMBL" id="AZEC01000008">
    <property type="protein sequence ID" value="KRL12397.1"/>
    <property type="molecule type" value="Genomic_DNA"/>
</dbReference>
<reference evidence="13 14" key="1">
    <citation type="journal article" date="2015" name="Genome Announc.">
        <title>Expanding the biotechnology potential of lactobacilli through comparative genomics of 213 strains and associated genera.</title>
        <authorList>
            <person name="Sun Z."/>
            <person name="Harris H.M."/>
            <person name="McCann A."/>
            <person name="Guo C."/>
            <person name="Argimon S."/>
            <person name="Zhang W."/>
            <person name="Yang X."/>
            <person name="Jeffery I.B."/>
            <person name="Cooney J.C."/>
            <person name="Kagawa T.F."/>
            <person name="Liu W."/>
            <person name="Song Y."/>
            <person name="Salvetti E."/>
            <person name="Wrobel A."/>
            <person name="Rasinkangas P."/>
            <person name="Parkhill J."/>
            <person name="Rea M.C."/>
            <person name="O'Sullivan O."/>
            <person name="Ritari J."/>
            <person name="Douillard F.P."/>
            <person name="Paul Ross R."/>
            <person name="Yang R."/>
            <person name="Briner A.E."/>
            <person name="Felis G.E."/>
            <person name="de Vos W.M."/>
            <person name="Barrangou R."/>
            <person name="Klaenhammer T.R."/>
            <person name="Caufield P.W."/>
            <person name="Cui Y."/>
            <person name="Zhang H."/>
            <person name="O'Toole P.W."/>
        </authorList>
    </citation>
    <scope>NUCLEOTIDE SEQUENCE [LARGE SCALE GENOMIC DNA]</scope>
    <source>
        <strain evidence="13 14">DSM 12744</strain>
    </source>
</reference>
<comment type="caution">
    <text evidence="13">The sequence shown here is derived from an EMBL/GenBank/DDBJ whole genome shotgun (WGS) entry which is preliminary data.</text>
</comment>
<dbReference type="InterPro" id="IPR051125">
    <property type="entry name" value="ABC-4/HrtB_transporter"/>
</dbReference>
<keyword evidence="5" id="KW-0813">Transport</keyword>
<evidence type="ECO:0000256" key="5">
    <source>
        <dbReference type="ARBA" id="ARBA00022448"/>
    </source>
</evidence>
<feature type="transmembrane region" description="Helical" evidence="11">
    <location>
        <begin position="319"/>
        <end position="343"/>
    </location>
</feature>
<name>A0A0R1MVU8_9LACO</name>
<evidence type="ECO:0000256" key="10">
    <source>
        <dbReference type="ARBA" id="ARBA00024973"/>
    </source>
</evidence>
<dbReference type="Pfam" id="PF02687">
    <property type="entry name" value="FtsX"/>
    <property type="match status" value="1"/>
</dbReference>
<proteinExistence type="inferred from homology"/>
<organism evidence="13 14">
    <name type="scientific">Schleiferilactobacillus perolens DSM 12744</name>
    <dbReference type="NCBI Taxonomy" id="1423792"/>
    <lineage>
        <taxon>Bacteria</taxon>
        <taxon>Bacillati</taxon>
        <taxon>Bacillota</taxon>
        <taxon>Bacilli</taxon>
        <taxon>Lactobacillales</taxon>
        <taxon>Lactobacillaceae</taxon>
        <taxon>Schleiferilactobacillus</taxon>
    </lineage>
</organism>
<feature type="transmembrane region" description="Helical" evidence="11">
    <location>
        <begin position="15"/>
        <end position="39"/>
    </location>
</feature>
<evidence type="ECO:0000256" key="11">
    <source>
        <dbReference type="SAM" id="Phobius"/>
    </source>
</evidence>
<evidence type="ECO:0000259" key="12">
    <source>
        <dbReference type="Pfam" id="PF02687"/>
    </source>
</evidence>
<dbReference type="PANTHER" id="PTHR43738:SF1">
    <property type="entry name" value="HEMIN TRANSPORT SYSTEM PERMEASE PROTEIN HRTB-RELATED"/>
    <property type="match status" value="1"/>
</dbReference>
<feature type="transmembrane region" description="Helical" evidence="11">
    <location>
        <begin position="234"/>
        <end position="256"/>
    </location>
</feature>
<dbReference type="PANTHER" id="PTHR43738">
    <property type="entry name" value="ABC TRANSPORTER, MEMBRANE PROTEIN"/>
    <property type="match status" value="1"/>
</dbReference>
<dbReference type="OrthoDB" id="384327at2"/>
<comment type="function">
    <text evidence="10">Part of the ABC transporter complex hrt involved in hemin import. Responsible for the translocation of the substrate across the membrane.</text>
</comment>
<dbReference type="InterPro" id="IPR003838">
    <property type="entry name" value="ABC3_permease_C"/>
</dbReference>
<protein>
    <recommendedName>
        <fullName evidence="4">Putative hemin transport system permease protein HrtB</fullName>
    </recommendedName>
</protein>
<evidence type="ECO:0000256" key="6">
    <source>
        <dbReference type="ARBA" id="ARBA00022475"/>
    </source>
</evidence>
<comment type="subcellular location">
    <subcellularLocation>
        <location evidence="1">Cell membrane</location>
        <topology evidence="1">Multi-pass membrane protein</topology>
    </subcellularLocation>
</comment>
<keyword evidence="9 11" id="KW-0472">Membrane</keyword>
<evidence type="ECO:0000256" key="2">
    <source>
        <dbReference type="ARBA" id="ARBA00008697"/>
    </source>
</evidence>
<dbReference type="Proteomes" id="UP000051330">
    <property type="component" value="Unassembled WGS sequence"/>
</dbReference>
<evidence type="ECO:0000256" key="7">
    <source>
        <dbReference type="ARBA" id="ARBA00022692"/>
    </source>
</evidence>
<evidence type="ECO:0000256" key="9">
    <source>
        <dbReference type="ARBA" id="ARBA00023136"/>
    </source>
</evidence>
<keyword evidence="6" id="KW-1003">Cell membrane</keyword>
<accession>A0A0R1MVU8</accession>
<evidence type="ECO:0000313" key="14">
    <source>
        <dbReference type="Proteomes" id="UP000051330"/>
    </source>
</evidence>
<dbReference type="GO" id="GO:0005886">
    <property type="term" value="C:plasma membrane"/>
    <property type="evidence" value="ECO:0007669"/>
    <property type="project" value="UniProtKB-SubCell"/>
</dbReference>
<gene>
    <name evidence="13" type="ORF">FD09_GL002979</name>
</gene>
<dbReference type="PATRIC" id="fig|1423792.3.peg.3062"/>
<dbReference type="AlphaFoldDB" id="A0A0R1MVU8"/>
<evidence type="ECO:0000256" key="3">
    <source>
        <dbReference type="ARBA" id="ARBA00011131"/>
    </source>
</evidence>
<dbReference type="STRING" id="1423792.FD09_GL002979"/>
<comment type="similarity">
    <text evidence="2">Belongs to the ABC-4 integral membrane protein family. HrtB subfamily.</text>
</comment>
<evidence type="ECO:0000256" key="4">
    <source>
        <dbReference type="ARBA" id="ARBA00016962"/>
    </source>
</evidence>
<sequence>MYLAWKEIKHEKLRYGLIIGMILLISYLVYILSGLAFGLAQQNTEAIDSWGAQSVILDKDANTSLQQSMLTKSQTDKMTLTKQESYVGQSAIVAKEANHAKVSAQFIGLDWDQFIGKKLVLTSGHKPTKANQVVVDDGFKTSNYKLGDTIKFNSNADTYKIVGFTHNAKIDIAPVVYGDLSTWRTLKKLPDTFVASGVISQNAQYKPGVDQLKNYSVAAFINKLPGYSAQNMTFTFMIAFLMIISLVVIAVFLYILTIQKIPNYAVLRAQGVPSRVLVSNTINQALLLVFGGLALGVGLTALTAALLPAGVPIAFNWPILAVVTVGILLTGVIGALIPVKLILKVDPVSVIA</sequence>
<evidence type="ECO:0000256" key="1">
    <source>
        <dbReference type="ARBA" id="ARBA00004651"/>
    </source>
</evidence>
<evidence type="ECO:0000313" key="13">
    <source>
        <dbReference type="EMBL" id="KRL12397.1"/>
    </source>
</evidence>
<keyword evidence="8 11" id="KW-1133">Transmembrane helix</keyword>